<keyword evidence="1 6" id="KW-0963">Cytoplasm</keyword>
<dbReference type="OrthoDB" id="9808773at2"/>
<proteinExistence type="inferred from homology"/>
<reference evidence="8" key="1">
    <citation type="journal article" date="2013" name="BMC Microbiol.">
        <title>Taxonomy and evolution of bacteriochlorophyll a-containing members of the OM60/NOR5 clade of marine gammaproteobacteria: description of Luminiphilus syltensis gen. nov., sp. nov., reclassification of Haliea rubra as Pseudohaliea rubra gen. nov., comb. nov., and emendation of Chromatocurvus halotolerans.</title>
        <authorList>
            <person name="Spring S."/>
            <person name="Riedel T."/>
            <person name="Sproer C."/>
            <person name="Yan S."/>
            <person name="Harder J."/>
            <person name="Fuchs B.M."/>
        </authorList>
    </citation>
    <scope>NUCLEOTIDE SEQUENCE [LARGE SCALE GENOMIC DNA]</scope>
    <source>
        <strain evidence="8">NOR51-B</strain>
    </source>
</reference>
<dbReference type="InterPro" id="IPR029063">
    <property type="entry name" value="SAM-dependent_MTases_sf"/>
</dbReference>
<evidence type="ECO:0000256" key="2">
    <source>
        <dbReference type="ARBA" id="ARBA00022552"/>
    </source>
</evidence>
<evidence type="ECO:0000256" key="5">
    <source>
        <dbReference type="ARBA" id="ARBA00022691"/>
    </source>
</evidence>
<comment type="function">
    <text evidence="6">Specifically methylates the N7 position of guanine in position 527 of 16S rRNA.</text>
</comment>
<name>B8KUE0_9GAMM</name>
<dbReference type="SUPFAM" id="SSF53335">
    <property type="entry name" value="S-adenosyl-L-methionine-dependent methyltransferases"/>
    <property type="match status" value="1"/>
</dbReference>
<evidence type="ECO:0000313" key="8">
    <source>
        <dbReference type="Proteomes" id="UP000004699"/>
    </source>
</evidence>
<dbReference type="HOGENOM" id="CLU_065341_2_0_6"/>
<keyword evidence="5 6" id="KW-0949">S-adenosyl-L-methionine</keyword>
<keyword evidence="3 6" id="KW-0489">Methyltransferase</keyword>
<dbReference type="PANTHER" id="PTHR31760:SF0">
    <property type="entry name" value="S-ADENOSYL-L-METHIONINE-DEPENDENT METHYLTRANSFERASES SUPERFAMILY PROTEIN"/>
    <property type="match status" value="1"/>
</dbReference>
<keyword evidence="2 6" id="KW-0698">rRNA processing</keyword>
<accession>B8KUE0</accession>
<dbReference type="EC" id="2.1.1.170" evidence="6"/>
<keyword evidence="8" id="KW-1185">Reference proteome</keyword>
<comment type="catalytic activity">
    <reaction evidence="6">
        <text>guanosine(527) in 16S rRNA + S-adenosyl-L-methionine = N(7)-methylguanosine(527) in 16S rRNA + S-adenosyl-L-homocysteine</text>
        <dbReference type="Rhea" id="RHEA:42732"/>
        <dbReference type="Rhea" id="RHEA-COMP:10209"/>
        <dbReference type="Rhea" id="RHEA-COMP:10210"/>
        <dbReference type="ChEBI" id="CHEBI:57856"/>
        <dbReference type="ChEBI" id="CHEBI:59789"/>
        <dbReference type="ChEBI" id="CHEBI:74269"/>
        <dbReference type="ChEBI" id="CHEBI:74480"/>
        <dbReference type="EC" id="2.1.1.170"/>
    </reaction>
</comment>
<feature type="binding site" evidence="6">
    <location>
        <begin position="128"/>
        <end position="129"/>
    </location>
    <ligand>
        <name>S-adenosyl-L-methionine</name>
        <dbReference type="ChEBI" id="CHEBI:59789"/>
    </ligand>
</feature>
<keyword evidence="4 6" id="KW-0808">Transferase</keyword>
<comment type="subcellular location">
    <subcellularLocation>
        <location evidence="6">Cytoplasm</location>
    </subcellularLocation>
</comment>
<dbReference type="eggNOG" id="COG0357">
    <property type="taxonomic scope" value="Bacteria"/>
</dbReference>
<dbReference type="RefSeq" id="WP_009019474.1">
    <property type="nucleotide sequence ID" value="NZ_DS999411.1"/>
</dbReference>
<evidence type="ECO:0000256" key="4">
    <source>
        <dbReference type="ARBA" id="ARBA00022679"/>
    </source>
</evidence>
<dbReference type="InterPro" id="IPR003682">
    <property type="entry name" value="rRNA_ssu_MeTfrase_G"/>
</dbReference>
<dbReference type="Proteomes" id="UP000004699">
    <property type="component" value="Unassembled WGS sequence"/>
</dbReference>
<evidence type="ECO:0000256" key="6">
    <source>
        <dbReference type="HAMAP-Rule" id="MF_00074"/>
    </source>
</evidence>
<dbReference type="AlphaFoldDB" id="B8KUE0"/>
<dbReference type="Pfam" id="PF02527">
    <property type="entry name" value="GidB"/>
    <property type="match status" value="1"/>
</dbReference>
<dbReference type="Gene3D" id="3.40.50.150">
    <property type="entry name" value="Vaccinia Virus protein VP39"/>
    <property type="match status" value="1"/>
</dbReference>
<feature type="binding site" evidence="6">
    <location>
        <position position="77"/>
    </location>
    <ligand>
        <name>S-adenosyl-L-methionine</name>
        <dbReference type="ChEBI" id="CHEBI:59789"/>
    </ligand>
</feature>
<dbReference type="NCBIfam" id="TIGR00138">
    <property type="entry name" value="rsmG_gidB"/>
    <property type="match status" value="1"/>
</dbReference>
<dbReference type="PIRSF" id="PIRSF003078">
    <property type="entry name" value="GidB"/>
    <property type="match status" value="1"/>
</dbReference>
<sequence>MADEALRRLQSGVEEINLNLVQSQFDQLLDYVDLMLRWNRAYNLTAVREKGSMVVRHLLDALVISPLLQGKRLIDVGTGPGIPGVPLAIVQPERHFTLLDGNGKKTRFLFQVKSQLGLSNIEIVEQRVENFRPHDSFDAVITRAFADLATGCRVCGHLMDADTVFYAMKSSCSREELEAVGPGYRVLQEYPLEVPFLKENRTLVVLKRASKDSQP</sequence>
<evidence type="ECO:0000256" key="1">
    <source>
        <dbReference type="ARBA" id="ARBA00022490"/>
    </source>
</evidence>
<dbReference type="GO" id="GO:0070043">
    <property type="term" value="F:rRNA (guanine-N7-)-methyltransferase activity"/>
    <property type="evidence" value="ECO:0007669"/>
    <property type="project" value="UniProtKB-UniRule"/>
</dbReference>
<feature type="binding site" evidence="6">
    <location>
        <position position="143"/>
    </location>
    <ligand>
        <name>S-adenosyl-L-methionine</name>
        <dbReference type="ChEBI" id="CHEBI:59789"/>
    </ligand>
</feature>
<evidence type="ECO:0000256" key="3">
    <source>
        <dbReference type="ARBA" id="ARBA00022603"/>
    </source>
</evidence>
<dbReference type="GO" id="GO:0005829">
    <property type="term" value="C:cytosol"/>
    <property type="evidence" value="ECO:0007669"/>
    <property type="project" value="TreeGrafter"/>
</dbReference>
<protein>
    <recommendedName>
        <fullName evidence="6">Ribosomal RNA small subunit methyltransferase G</fullName>
        <ecNumber evidence="6">2.1.1.170</ecNumber>
    </recommendedName>
    <alternativeName>
        <fullName evidence="6">16S rRNA 7-methylguanosine methyltransferase</fullName>
        <shortName evidence="6">16S rRNA m7G methyltransferase</shortName>
    </alternativeName>
</protein>
<dbReference type="STRING" id="565045.NOR51B_665"/>
<dbReference type="CDD" id="cd02440">
    <property type="entry name" value="AdoMet_MTases"/>
    <property type="match status" value="1"/>
</dbReference>
<dbReference type="PANTHER" id="PTHR31760">
    <property type="entry name" value="S-ADENOSYL-L-METHIONINE-DEPENDENT METHYLTRANSFERASES SUPERFAMILY PROTEIN"/>
    <property type="match status" value="1"/>
</dbReference>
<comment type="caution">
    <text evidence="6">Lacks conserved residue(s) required for the propagation of feature annotation.</text>
</comment>
<gene>
    <name evidence="7" type="primary">gidB</name>
    <name evidence="6" type="synonym">rsmG</name>
    <name evidence="7" type="ORF">NOR51B_665</name>
</gene>
<evidence type="ECO:0000313" key="7">
    <source>
        <dbReference type="EMBL" id="EED34726.1"/>
    </source>
</evidence>
<dbReference type="HAMAP" id="MF_00074">
    <property type="entry name" value="16SrRNA_methyltr_G"/>
    <property type="match status" value="1"/>
</dbReference>
<dbReference type="EMBL" id="DS999411">
    <property type="protein sequence ID" value="EED34726.1"/>
    <property type="molecule type" value="Genomic_DNA"/>
</dbReference>
<organism evidence="7 8">
    <name type="scientific">Luminiphilus syltensis NOR5-1B</name>
    <dbReference type="NCBI Taxonomy" id="565045"/>
    <lineage>
        <taxon>Bacteria</taxon>
        <taxon>Pseudomonadati</taxon>
        <taxon>Pseudomonadota</taxon>
        <taxon>Gammaproteobacteria</taxon>
        <taxon>Cellvibrionales</taxon>
        <taxon>Halieaceae</taxon>
        <taxon>Luminiphilus</taxon>
    </lineage>
</organism>
<comment type="similarity">
    <text evidence="6">Belongs to the methyltransferase superfamily. RNA methyltransferase RsmG family.</text>
</comment>